<comment type="caution">
    <text evidence="1">The sequence shown here is derived from an EMBL/GenBank/DDBJ whole genome shotgun (WGS) entry which is preliminary data.</text>
</comment>
<gene>
    <name evidence="1" type="ORF">QJV33_02870</name>
</gene>
<name>A0ABT6Q645_9PROT</name>
<evidence type="ECO:0008006" key="3">
    <source>
        <dbReference type="Google" id="ProtNLM"/>
    </source>
</evidence>
<evidence type="ECO:0000313" key="2">
    <source>
        <dbReference type="Proteomes" id="UP001431775"/>
    </source>
</evidence>
<organism evidence="1 2">
    <name type="scientific">Commensalibacter nepenthis</name>
    <dbReference type="NCBI Taxonomy" id="3043872"/>
    <lineage>
        <taxon>Bacteria</taxon>
        <taxon>Pseudomonadati</taxon>
        <taxon>Pseudomonadota</taxon>
        <taxon>Alphaproteobacteria</taxon>
        <taxon>Acetobacterales</taxon>
        <taxon>Acetobacteraceae</taxon>
    </lineage>
</organism>
<protein>
    <recommendedName>
        <fullName evidence="3">Knr4/Smi1-like domain-containing protein</fullName>
    </recommendedName>
</protein>
<sequence>MLPLTGGQEASLLIDLRPASFGNILYHSDLTYYTFGTDLNDWWRIGYVAPNFTDMLKELNTEEVILSAL</sequence>
<accession>A0ABT6Q645</accession>
<proteinExistence type="predicted"/>
<dbReference type="Proteomes" id="UP001431775">
    <property type="component" value="Unassembled WGS sequence"/>
</dbReference>
<evidence type="ECO:0000313" key="1">
    <source>
        <dbReference type="EMBL" id="MDI2112237.1"/>
    </source>
</evidence>
<dbReference type="EMBL" id="JASBAN010000001">
    <property type="protein sequence ID" value="MDI2112237.1"/>
    <property type="molecule type" value="Genomic_DNA"/>
</dbReference>
<keyword evidence="2" id="KW-1185">Reference proteome</keyword>
<dbReference type="RefSeq" id="WP_281461902.1">
    <property type="nucleotide sequence ID" value="NZ_JASBAN010000001.1"/>
</dbReference>
<reference evidence="1" key="1">
    <citation type="submission" date="2023-05" db="EMBL/GenBank/DDBJ databases">
        <title>Whole genome sequence of Commensalibacter sp.</title>
        <authorList>
            <person name="Charoenyingcharoen P."/>
            <person name="Yukphan P."/>
        </authorList>
    </citation>
    <scope>NUCLEOTIDE SEQUENCE</scope>
    <source>
        <strain evidence="1">TBRC 10068</strain>
    </source>
</reference>